<dbReference type="GO" id="GO:0001228">
    <property type="term" value="F:DNA-binding transcription activator activity, RNA polymerase II-specific"/>
    <property type="evidence" value="ECO:0007669"/>
    <property type="project" value="TreeGrafter"/>
</dbReference>
<evidence type="ECO:0000313" key="7">
    <source>
        <dbReference type="Proteomes" id="UP000298327"/>
    </source>
</evidence>
<feature type="region of interest" description="Disordered" evidence="4">
    <location>
        <begin position="238"/>
        <end position="264"/>
    </location>
</feature>
<gene>
    <name evidence="6" type="ORF">EVG20_g8492</name>
</gene>
<feature type="compositionally biased region" description="Polar residues" evidence="4">
    <location>
        <begin position="89"/>
        <end position="99"/>
    </location>
</feature>
<proteinExistence type="predicted"/>
<dbReference type="AlphaFoldDB" id="A0A4Y9Y5D3"/>
<feature type="region of interest" description="Disordered" evidence="4">
    <location>
        <begin position="412"/>
        <end position="453"/>
    </location>
</feature>
<evidence type="ECO:0000259" key="5">
    <source>
        <dbReference type="PROSITE" id="PS50217"/>
    </source>
</evidence>
<dbReference type="Gene3D" id="1.20.5.170">
    <property type="match status" value="1"/>
</dbReference>
<reference evidence="6 7" key="1">
    <citation type="submission" date="2019-02" db="EMBL/GenBank/DDBJ databases">
        <title>Genome sequencing of the rare red list fungi Dentipellis fragilis.</title>
        <authorList>
            <person name="Buettner E."/>
            <person name="Kellner H."/>
        </authorList>
    </citation>
    <scope>NUCLEOTIDE SEQUENCE [LARGE SCALE GENOMIC DNA]</scope>
    <source>
        <strain evidence="6 7">DSM 105465</strain>
    </source>
</reference>
<feature type="compositionally biased region" description="Basic and acidic residues" evidence="4">
    <location>
        <begin position="142"/>
        <end position="170"/>
    </location>
</feature>
<dbReference type="InterPro" id="IPR013910">
    <property type="entry name" value="TF_PAP1"/>
</dbReference>
<name>A0A4Y9Y5D3_9AGAM</name>
<dbReference type="SUPFAM" id="SSF111430">
    <property type="entry name" value="YAP1 redox domain"/>
    <property type="match status" value="1"/>
</dbReference>
<accession>A0A4Y9Y5D3</accession>
<sequence>MEGFDLGAPLWDFSSNPHSLATLADDDFLALLQKQFTPDIGATGVDPLAFSHDGVDPTKLSNLPPPGPPPPLSDDSSPSPPSINESGSRRQSAIYSNGVDSGDDHLKRKASEEDFEEGPSHKTPHLAGKKGPARRKSGSNQDESRLLKRKEQNRAAQRAFRERKEKHVKDLEDKVASLEAKNDLTQTENEHLRELLQRLQEENVVLKQAQFTFSMPRQSAGTDNQGIKNTSTFNLTPDASFPGASASTSKNATPASSSLDTPSNFPSDIDFGSLTPFDSSSLSMAEDSSSVDRNMSYDFGFGHYVPSNTPYKTIASNPRFMSFADPILTDVTVASHLQHANKSAAQSPQSNGNNPFDIGAFNTWTAQSQSPRQDSTPSQSGSLDELFGGSVFDPQGPVDFDVLLKSRSPSSISPVLHTVSRPDTTTSSSSPSASASTQSPESSAPPGDCAEKCPKTKADLERHIDAAGSSMFAPPPPPPENEPVLSHLRKAVDTGRGPMVVCKGATFPPTEKSDKNVEVLSAWRSITSHPGFKSSNVDINALCAEFTDKARCDGTKVVLDPAGINQILEKLTRKGTNA</sequence>
<protein>
    <recommendedName>
        <fullName evidence="5">BZIP domain-containing protein</fullName>
    </recommendedName>
</protein>
<feature type="compositionally biased region" description="Low complexity" evidence="4">
    <location>
        <begin position="73"/>
        <end position="86"/>
    </location>
</feature>
<dbReference type="CDD" id="cd14688">
    <property type="entry name" value="bZIP_YAP"/>
    <property type="match status" value="1"/>
</dbReference>
<dbReference type="GO" id="GO:0000976">
    <property type="term" value="F:transcription cis-regulatory region binding"/>
    <property type="evidence" value="ECO:0007669"/>
    <property type="project" value="InterPro"/>
</dbReference>
<dbReference type="SUPFAM" id="SSF57959">
    <property type="entry name" value="Leucine zipper domain"/>
    <property type="match status" value="1"/>
</dbReference>
<comment type="subcellular location">
    <subcellularLocation>
        <location evidence="2">Cytoplasm</location>
    </subcellularLocation>
    <subcellularLocation>
        <location evidence="1">Nucleus</location>
    </subcellularLocation>
</comment>
<dbReference type="GO" id="GO:0090575">
    <property type="term" value="C:RNA polymerase II transcription regulator complex"/>
    <property type="evidence" value="ECO:0007669"/>
    <property type="project" value="TreeGrafter"/>
</dbReference>
<dbReference type="InterPro" id="IPR050936">
    <property type="entry name" value="AP-1-like"/>
</dbReference>
<organism evidence="6 7">
    <name type="scientific">Dentipellis fragilis</name>
    <dbReference type="NCBI Taxonomy" id="205917"/>
    <lineage>
        <taxon>Eukaryota</taxon>
        <taxon>Fungi</taxon>
        <taxon>Dikarya</taxon>
        <taxon>Basidiomycota</taxon>
        <taxon>Agaricomycotina</taxon>
        <taxon>Agaricomycetes</taxon>
        <taxon>Russulales</taxon>
        <taxon>Hericiaceae</taxon>
        <taxon>Dentipellis</taxon>
    </lineage>
</organism>
<evidence type="ECO:0000313" key="6">
    <source>
        <dbReference type="EMBL" id="TFY57565.1"/>
    </source>
</evidence>
<dbReference type="GO" id="GO:0033554">
    <property type="term" value="P:cellular response to stress"/>
    <property type="evidence" value="ECO:0007669"/>
    <property type="project" value="UniProtKB-ARBA"/>
</dbReference>
<dbReference type="Gene3D" id="1.10.238.100">
    <property type="entry name" value="YAP1 redox domain. Chain B"/>
    <property type="match status" value="1"/>
</dbReference>
<dbReference type="EMBL" id="SEOQ01000741">
    <property type="protein sequence ID" value="TFY57565.1"/>
    <property type="molecule type" value="Genomic_DNA"/>
</dbReference>
<dbReference type="PANTHER" id="PTHR40621:SF6">
    <property type="entry name" value="AP-1-LIKE TRANSCRIPTION FACTOR YAP1-RELATED"/>
    <property type="match status" value="1"/>
</dbReference>
<dbReference type="Proteomes" id="UP000298327">
    <property type="component" value="Unassembled WGS sequence"/>
</dbReference>
<dbReference type="Pfam" id="PF08601">
    <property type="entry name" value="PAP1"/>
    <property type="match status" value="1"/>
</dbReference>
<feature type="compositionally biased region" description="Basic and acidic residues" evidence="4">
    <location>
        <begin position="102"/>
        <end position="112"/>
    </location>
</feature>
<feature type="compositionally biased region" description="Polar residues" evidence="4">
    <location>
        <begin position="339"/>
        <end position="354"/>
    </location>
</feature>
<evidence type="ECO:0000256" key="3">
    <source>
        <dbReference type="ARBA" id="ARBA00023242"/>
    </source>
</evidence>
<feature type="compositionally biased region" description="Polar residues" evidence="4">
    <location>
        <begin position="362"/>
        <end position="382"/>
    </location>
</feature>
<feature type="compositionally biased region" description="Low complexity" evidence="4">
    <location>
        <begin position="418"/>
        <end position="446"/>
    </location>
</feature>
<dbReference type="STRING" id="205917.A0A4Y9Y5D3"/>
<keyword evidence="7" id="KW-1185">Reference proteome</keyword>
<dbReference type="SMART" id="SM00338">
    <property type="entry name" value="BRLZ"/>
    <property type="match status" value="1"/>
</dbReference>
<feature type="domain" description="BZIP" evidence="5">
    <location>
        <begin position="143"/>
        <end position="206"/>
    </location>
</feature>
<feature type="compositionally biased region" description="Pro residues" evidence="4">
    <location>
        <begin position="63"/>
        <end position="72"/>
    </location>
</feature>
<evidence type="ECO:0000256" key="1">
    <source>
        <dbReference type="ARBA" id="ARBA00004123"/>
    </source>
</evidence>
<evidence type="ECO:0000256" key="2">
    <source>
        <dbReference type="ARBA" id="ARBA00004496"/>
    </source>
</evidence>
<dbReference type="InterPro" id="IPR023167">
    <property type="entry name" value="Yap1_redox_dom_sf"/>
</dbReference>
<dbReference type="Pfam" id="PF00170">
    <property type="entry name" value="bZIP_1"/>
    <property type="match status" value="1"/>
</dbReference>
<dbReference type="InterPro" id="IPR046347">
    <property type="entry name" value="bZIP_sf"/>
</dbReference>
<feature type="region of interest" description="Disordered" evidence="4">
    <location>
        <begin position="40"/>
        <end position="170"/>
    </location>
</feature>
<feature type="region of interest" description="Disordered" evidence="4">
    <location>
        <begin position="339"/>
        <end position="390"/>
    </location>
</feature>
<dbReference type="OrthoDB" id="2593073at2759"/>
<dbReference type="PROSITE" id="PS00036">
    <property type="entry name" value="BZIP_BASIC"/>
    <property type="match status" value="1"/>
</dbReference>
<evidence type="ECO:0000256" key="4">
    <source>
        <dbReference type="SAM" id="MobiDB-lite"/>
    </source>
</evidence>
<dbReference type="InterPro" id="IPR004827">
    <property type="entry name" value="bZIP"/>
</dbReference>
<keyword evidence="3" id="KW-0539">Nucleus</keyword>
<dbReference type="GO" id="GO:0005737">
    <property type="term" value="C:cytoplasm"/>
    <property type="evidence" value="ECO:0007669"/>
    <property type="project" value="UniProtKB-SubCell"/>
</dbReference>
<dbReference type="PANTHER" id="PTHR40621">
    <property type="entry name" value="TRANSCRIPTION FACTOR KAPC-RELATED"/>
    <property type="match status" value="1"/>
</dbReference>
<feature type="compositionally biased region" description="Basic residues" evidence="4">
    <location>
        <begin position="122"/>
        <end position="137"/>
    </location>
</feature>
<feature type="compositionally biased region" description="Polar residues" evidence="4">
    <location>
        <begin position="245"/>
        <end position="264"/>
    </location>
</feature>
<dbReference type="PROSITE" id="PS50217">
    <property type="entry name" value="BZIP"/>
    <property type="match status" value="1"/>
</dbReference>
<comment type="caution">
    <text evidence="6">The sequence shown here is derived from an EMBL/GenBank/DDBJ whole genome shotgun (WGS) entry which is preliminary data.</text>
</comment>